<reference evidence="1" key="1">
    <citation type="journal article" date="2020" name="bioRxiv">
        <title>Chromosome-level reference genome of the European wasp spider Argiope bruennichi: a resource for studies on range expansion and evolutionary adaptation.</title>
        <authorList>
            <person name="Sheffer M.M."/>
            <person name="Hoppe A."/>
            <person name="Krehenwinkel H."/>
            <person name="Uhl G."/>
            <person name="Kuss A.W."/>
            <person name="Jensen L."/>
            <person name="Jensen C."/>
            <person name="Gillespie R.G."/>
            <person name="Hoff K.J."/>
            <person name="Prost S."/>
        </authorList>
    </citation>
    <scope>NUCLEOTIDE SEQUENCE</scope>
</reference>
<evidence type="ECO:0000313" key="1">
    <source>
        <dbReference type="EMBL" id="KAF8784612.1"/>
    </source>
</evidence>
<gene>
    <name evidence="1" type="ORF">HNY73_010264</name>
</gene>
<proteinExistence type="predicted"/>
<sequence length="73" mass="8834">MLATRGNFWFSAVSEQWIVYSRRILQRFIRHFLIVLKIYDVFKKHLKFNARILLEKRDRADRCLAPLVQHSSS</sequence>
<dbReference type="AlphaFoldDB" id="A0A8T0F2C0"/>
<protein>
    <submittedName>
        <fullName evidence="1">Uncharacterized protein</fullName>
    </submittedName>
</protein>
<reference evidence="1" key="2">
    <citation type="submission" date="2020-06" db="EMBL/GenBank/DDBJ databases">
        <authorList>
            <person name="Sheffer M."/>
        </authorList>
    </citation>
    <scope>NUCLEOTIDE SEQUENCE</scope>
</reference>
<keyword evidence="2" id="KW-1185">Reference proteome</keyword>
<accession>A0A8T0F2C0</accession>
<dbReference type="Proteomes" id="UP000807504">
    <property type="component" value="Unassembled WGS sequence"/>
</dbReference>
<comment type="caution">
    <text evidence="1">The sequence shown here is derived from an EMBL/GenBank/DDBJ whole genome shotgun (WGS) entry which is preliminary data.</text>
</comment>
<organism evidence="1 2">
    <name type="scientific">Argiope bruennichi</name>
    <name type="common">Wasp spider</name>
    <name type="synonym">Aranea bruennichi</name>
    <dbReference type="NCBI Taxonomy" id="94029"/>
    <lineage>
        <taxon>Eukaryota</taxon>
        <taxon>Metazoa</taxon>
        <taxon>Ecdysozoa</taxon>
        <taxon>Arthropoda</taxon>
        <taxon>Chelicerata</taxon>
        <taxon>Arachnida</taxon>
        <taxon>Araneae</taxon>
        <taxon>Araneomorphae</taxon>
        <taxon>Entelegynae</taxon>
        <taxon>Araneoidea</taxon>
        <taxon>Araneidae</taxon>
        <taxon>Argiope</taxon>
    </lineage>
</organism>
<name>A0A8T0F2C0_ARGBR</name>
<dbReference type="EMBL" id="JABXBU010000030">
    <property type="protein sequence ID" value="KAF8784612.1"/>
    <property type="molecule type" value="Genomic_DNA"/>
</dbReference>
<evidence type="ECO:0000313" key="2">
    <source>
        <dbReference type="Proteomes" id="UP000807504"/>
    </source>
</evidence>